<dbReference type="EMBL" id="JAVRQU010000023">
    <property type="protein sequence ID" value="KAK5690782.1"/>
    <property type="molecule type" value="Genomic_DNA"/>
</dbReference>
<name>A0AAN7VM95_9PEZI</name>
<protein>
    <recommendedName>
        <fullName evidence="2">Large ribosomal subunit protein bL21m</fullName>
    </recommendedName>
</protein>
<dbReference type="AlphaFoldDB" id="A0AAN7VM95"/>
<gene>
    <name evidence="4" type="ORF">LTR97_011943</name>
</gene>
<dbReference type="InterPro" id="IPR036164">
    <property type="entry name" value="bL21-like_sf"/>
</dbReference>
<feature type="region of interest" description="Disordered" evidence="3">
    <location>
        <begin position="38"/>
        <end position="88"/>
    </location>
</feature>
<proteinExistence type="inferred from homology"/>
<reference evidence="4" key="1">
    <citation type="submission" date="2023-08" db="EMBL/GenBank/DDBJ databases">
        <title>Black Yeasts Isolated from many extreme environments.</title>
        <authorList>
            <person name="Coleine C."/>
            <person name="Stajich J.E."/>
            <person name="Selbmann L."/>
        </authorList>
    </citation>
    <scope>NUCLEOTIDE SEQUENCE</scope>
    <source>
        <strain evidence="4">CCFEE 5810</strain>
    </source>
</reference>
<dbReference type="PANTHER" id="PTHR21349:SF0">
    <property type="entry name" value="LARGE RIBOSOMAL SUBUNIT PROTEIN BL21M"/>
    <property type="match status" value="1"/>
</dbReference>
<comment type="similarity">
    <text evidence="1">Belongs to the bacterial ribosomal protein bL21 family.</text>
</comment>
<dbReference type="GO" id="GO:0003735">
    <property type="term" value="F:structural constituent of ribosome"/>
    <property type="evidence" value="ECO:0007669"/>
    <property type="project" value="TreeGrafter"/>
</dbReference>
<dbReference type="PANTHER" id="PTHR21349">
    <property type="entry name" value="50S RIBOSOMAL PROTEIN L21"/>
    <property type="match status" value="1"/>
</dbReference>
<evidence type="ECO:0000256" key="2">
    <source>
        <dbReference type="ARBA" id="ARBA00044129"/>
    </source>
</evidence>
<evidence type="ECO:0000256" key="3">
    <source>
        <dbReference type="SAM" id="MobiDB-lite"/>
    </source>
</evidence>
<comment type="caution">
    <text evidence="4">The sequence shown here is derived from an EMBL/GenBank/DDBJ whole genome shotgun (WGS) entry which is preliminary data.</text>
</comment>
<evidence type="ECO:0000313" key="5">
    <source>
        <dbReference type="Proteomes" id="UP001310594"/>
    </source>
</evidence>
<organism evidence="4 5">
    <name type="scientific">Elasticomyces elasticus</name>
    <dbReference type="NCBI Taxonomy" id="574655"/>
    <lineage>
        <taxon>Eukaryota</taxon>
        <taxon>Fungi</taxon>
        <taxon>Dikarya</taxon>
        <taxon>Ascomycota</taxon>
        <taxon>Pezizomycotina</taxon>
        <taxon>Dothideomycetes</taxon>
        <taxon>Dothideomycetidae</taxon>
        <taxon>Mycosphaerellales</taxon>
        <taxon>Teratosphaeriaceae</taxon>
        <taxon>Elasticomyces</taxon>
    </lineage>
</organism>
<dbReference type="GO" id="GO:0005762">
    <property type="term" value="C:mitochondrial large ribosomal subunit"/>
    <property type="evidence" value="ECO:0007669"/>
    <property type="project" value="TreeGrafter"/>
</dbReference>
<evidence type="ECO:0000256" key="1">
    <source>
        <dbReference type="ARBA" id="ARBA00008563"/>
    </source>
</evidence>
<feature type="compositionally biased region" description="Basic and acidic residues" evidence="3">
    <location>
        <begin position="53"/>
        <end position="63"/>
    </location>
</feature>
<dbReference type="SUPFAM" id="SSF141091">
    <property type="entry name" value="L21p-like"/>
    <property type="match status" value="2"/>
</dbReference>
<dbReference type="Proteomes" id="UP001310594">
    <property type="component" value="Unassembled WGS sequence"/>
</dbReference>
<accession>A0AAN7VM95</accession>
<sequence>MLSRNVKRALLDSRWPLPPTFLLPWAATLTTVSHATEASNIPPPLVNASQHVSPERLERRHDQTSSNTSPAAAPTLQPANTSTPPALSESVRTLLPVLAAQGPHYITAHLYDRPYLLTAGDTVRLPFHMKNVEPGDVLRLNRASVLGSREYTLKAAAATPALKSPSMSSSLVLDDTTGSLESHSMVMPEPGVSSSGSRIMPPHFVPHIAAGKVSYLDERLFVCRAVVMGVESEPLRVKEKTKRRQRKIKKVKSKHRYTILRVKELRGPVCAAAQAMHTGLAHKDYGISSPPSHWSYAVRVSLSQIFAMPGPSYAPKNFVMSTS</sequence>
<evidence type="ECO:0000313" key="4">
    <source>
        <dbReference type="EMBL" id="KAK5690782.1"/>
    </source>
</evidence>
<dbReference type="InterPro" id="IPR028909">
    <property type="entry name" value="bL21-like"/>
</dbReference>